<comment type="similarity">
    <text evidence="1 3">Belongs to the short-chain dehydrogenases/reductases (SDR) family.</text>
</comment>
<sequence>MELAGKKVVVTGASQGIGADTAVRFAGHGAHVHLVARSAELLDQQVKRIKDAGGSASAHVADLADAEQIRALAEEVPAPDVLVNNAGVGRWLFLDDTSADELRLMTAVPYVAALLLTREYLGAMRTRGSGWIVNVNSPVSRLAIPGCAGYQSARWALRGLTASLRQDLRGTGVGVSEVVPGKVSSEYFTNNPGAEERIPAVARLMIPTVTPERCAKAIVDAVVKERAEHLFPWQLKAFEVSGRLFPGLTSYLAWKTGTHR</sequence>
<dbReference type="SUPFAM" id="SSF51735">
    <property type="entry name" value="NAD(P)-binding Rossmann-fold domains"/>
    <property type="match status" value="1"/>
</dbReference>
<evidence type="ECO:0000256" key="2">
    <source>
        <dbReference type="ARBA" id="ARBA00023002"/>
    </source>
</evidence>
<dbReference type="InterPro" id="IPR036291">
    <property type="entry name" value="NAD(P)-bd_dom_sf"/>
</dbReference>
<dbReference type="InterPro" id="IPR002347">
    <property type="entry name" value="SDR_fam"/>
</dbReference>
<keyword evidence="5" id="KW-1185">Reference proteome</keyword>
<dbReference type="OrthoDB" id="9810734at2"/>
<dbReference type="PANTHER" id="PTHR44196:SF1">
    <property type="entry name" value="DEHYDROGENASE_REDUCTASE SDR FAMILY MEMBER 7B"/>
    <property type="match status" value="1"/>
</dbReference>
<dbReference type="GO" id="GO:0016491">
    <property type="term" value="F:oxidoreductase activity"/>
    <property type="evidence" value="ECO:0007669"/>
    <property type="project" value="UniProtKB-KW"/>
</dbReference>
<accession>A0A1G8DXS3</accession>
<proteinExistence type="inferred from homology"/>
<reference evidence="5" key="1">
    <citation type="submission" date="2016-10" db="EMBL/GenBank/DDBJ databases">
        <authorList>
            <person name="Varghese N."/>
            <person name="Submissions S."/>
        </authorList>
    </citation>
    <scope>NUCLEOTIDE SEQUENCE [LARGE SCALE GENOMIC DNA]</scope>
    <source>
        <strain evidence="5">CGMCC 4.3506</strain>
    </source>
</reference>
<dbReference type="GO" id="GO:0016020">
    <property type="term" value="C:membrane"/>
    <property type="evidence" value="ECO:0007669"/>
    <property type="project" value="TreeGrafter"/>
</dbReference>
<gene>
    <name evidence="4" type="ORF">SAMN05216553_13811</name>
</gene>
<dbReference type="AlphaFoldDB" id="A0A1G8DXS3"/>
<name>A0A1G8DXS3_9PSEU</name>
<dbReference type="PRINTS" id="PR00080">
    <property type="entry name" value="SDRFAMILY"/>
</dbReference>
<evidence type="ECO:0000313" key="5">
    <source>
        <dbReference type="Proteomes" id="UP000199623"/>
    </source>
</evidence>
<dbReference type="CDD" id="cd05233">
    <property type="entry name" value="SDR_c"/>
    <property type="match status" value="1"/>
</dbReference>
<organism evidence="4 5">
    <name type="scientific">Lentzea fradiae</name>
    <dbReference type="NCBI Taxonomy" id="200378"/>
    <lineage>
        <taxon>Bacteria</taxon>
        <taxon>Bacillati</taxon>
        <taxon>Actinomycetota</taxon>
        <taxon>Actinomycetes</taxon>
        <taxon>Pseudonocardiales</taxon>
        <taxon>Pseudonocardiaceae</taxon>
        <taxon>Lentzea</taxon>
    </lineage>
</organism>
<evidence type="ECO:0000313" key="4">
    <source>
        <dbReference type="EMBL" id="SDH62474.1"/>
    </source>
</evidence>
<dbReference type="PANTHER" id="PTHR44196">
    <property type="entry name" value="DEHYDROGENASE/REDUCTASE SDR FAMILY MEMBER 7B"/>
    <property type="match status" value="1"/>
</dbReference>
<protein>
    <submittedName>
        <fullName evidence="4">Short-chain dehydrogenase</fullName>
    </submittedName>
</protein>
<evidence type="ECO:0000256" key="1">
    <source>
        <dbReference type="ARBA" id="ARBA00006484"/>
    </source>
</evidence>
<dbReference type="Proteomes" id="UP000199623">
    <property type="component" value="Unassembled WGS sequence"/>
</dbReference>
<dbReference type="RefSeq" id="WP_090060578.1">
    <property type="nucleotide sequence ID" value="NZ_FNCC01000038.1"/>
</dbReference>
<evidence type="ECO:0000256" key="3">
    <source>
        <dbReference type="RuleBase" id="RU000363"/>
    </source>
</evidence>
<dbReference type="PRINTS" id="PR00081">
    <property type="entry name" value="GDHRDH"/>
</dbReference>
<dbReference type="EMBL" id="FNCC01000038">
    <property type="protein sequence ID" value="SDH62474.1"/>
    <property type="molecule type" value="Genomic_DNA"/>
</dbReference>
<dbReference type="Pfam" id="PF00106">
    <property type="entry name" value="adh_short"/>
    <property type="match status" value="1"/>
</dbReference>
<dbReference type="Gene3D" id="3.40.50.720">
    <property type="entry name" value="NAD(P)-binding Rossmann-like Domain"/>
    <property type="match status" value="1"/>
</dbReference>
<keyword evidence="2" id="KW-0560">Oxidoreductase</keyword>
<dbReference type="STRING" id="200378.SAMN05216553_13811"/>